<evidence type="ECO:0000256" key="1">
    <source>
        <dbReference type="SAM" id="SignalP"/>
    </source>
</evidence>
<sequence>MRLLPRLITSLSPFAEVAAQAAQNDVAIGGCEPSNFHTDTQFTELSIGTHVEGSACCNAEVNDSPTTVDGCCWRCIDSRGCEGWVWQPSTGKCWLVQGLGKEWYEDNVEAPRAVSLVMMPSPDRVCGLANATLPPLPSSFFPVLINNSSVIDFLNHQQPNGLGVVLGVGEGHFVKKLLTEWKDSAGVYLVDPYIHIWKGYDDPDNNLSDRDHQLRFEQLRNDLHYSPSIPDWKYAFMRDFSFSLAPWWQTKDLPRPTFIYVDGNPSYTAVRRDLDLWWPILATGGILSGSCFFDSDAPEKPIGVRSAVVEFAKESRSPSELILLDHASDRSECRGAHDWAIFKPIAAPTQQSENNSV</sequence>
<dbReference type="Gene3D" id="3.50.4.10">
    <property type="entry name" value="Hepatocyte Growth Factor"/>
    <property type="match status" value="1"/>
</dbReference>
<organism evidence="2 4">
    <name type="scientific">Perkinsus olseni</name>
    <name type="common">Perkinsus atlanticus</name>
    <dbReference type="NCBI Taxonomy" id="32597"/>
    <lineage>
        <taxon>Eukaryota</taxon>
        <taxon>Sar</taxon>
        <taxon>Alveolata</taxon>
        <taxon>Perkinsozoa</taxon>
        <taxon>Perkinsea</taxon>
        <taxon>Perkinsida</taxon>
        <taxon>Perkinsidae</taxon>
        <taxon>Perkinsus</taxon>
    </lineage>
</organism>
<feature type="signal peptide" evidence="1">
    <location>
        <begin position="1"/>
        <end position="19"/>
    </location>
</feature>
<gene>
    <name evidence="3" type="ORF">FOL46_004784</name>
    <name evidence="2" type="ORF">FOZ61_005484</name>
</gene>
<dbReference type="EMBL" id="JABANN010000290">
    <property type="protein sequence ID" value="KAF4663429.1"/>
    <property type="molecule type" value="Genomic_DNA"/>
</dbReference>
<dbReference type="AlphaFoldDB" id="A0A7J6LHN2"/>
<dbReference type="InterPro" id="IPR029063">
    <property type="entry name" value="SAM-dependent_MTases_sf"/>
</dbReference>
<dbReference type="Gene3D" id="3.40.50.150">
    <property type="entry name" value="Vaccinia Virus protein VP39"/>
    <property type="match status" value="1"/>
</dbReference>
<accession>A0A7J6LHN2</accession>
<evidence type="ECO:0000313" key="4">
    <source>
        <dbReference type="Proteomes" id="UP000570595"/>
    </source>
</evidence>
<evidence type="ECO:0000313" key="2">
    <source>
        <dbReference type="EMBL" id="KAF4658646.1"/>
    </source>
</evidence>
<evidence type="ECO:0000313" key="5">
    <source>
        <dbReference type="Proteomes" id="UP000572268"/>
    </source>
</evidence>
<feature type="chain" id="PRO_5036205361" evidence="1">
    <location>
        <begin position="20"/>
        <end position="357"/>
    </location>
</feature>
<name>A0A7J6LHN2_PEROL</name>
<protein>
    <submittedName>
        <fullName evidence="2">Uncharacterized protein</fullName>
    </submittedName>
</protein>
<dbReference type="Proteomes" id="UP000572268">
    <property type="component" value="Unassembled WGS sequence"/>
</dbReference>
<dbReference type="Pfam" id="PF13578">
    <property type="entry name" value="Methyltransf_24"/>
    <property type="match status" value="1"/>
</dbReference>
<comment type="caution">
    <text evidence="2">The sequence shown here is derived from an EMBL/GenBank/DDBJ whole genome shotgun (WGS) entry which is preliminary data.</text>
</comment>
<proteinExistence type="predicted"/>
<reference evidence="4 5" key="1">
    <citation type="submission" date="2020-04" db="EMBL/GenBank/DDBJ databases">
        <title>Perkinsus olseni comparative genomics.</title>
        <authorList>
            <person name="Bogema D.R."/>
        </authorList>
    </citation>
    <scope>NUCLEOTIDE SEQUENCE [LARGE SCALE GENOMIC DNA]</scope>
    <source>
        <strain evidence="2">ATCC PRA-179</strain>
        <strain evidence="3">ATCC PRA-31</strain>
    </source>
</reference>
<dbReference type="OrthoDB" id="441876at2759"/>
<dbReference type="Proteomes" id="UP000570595">
    <property type="component" value="Unassembled WGS sequence"/>
</dbReference>
<keyword evidence="1" id="KW-0732">Signal</keyword>
<evidence type="ECO:0000313" key="3">
    <source>
        <dbReference type="EMBL" id="KAF4663429.1"/>
    </source>
</evidence>
<dbReference type="EMBL" id="JABAHT010000301">
    <property type="protein sequence ID" value="KAF4658646.1"/>
    <property type="molecule type" value="Genomic_DNA"/>
</dbReference>